<feature type="non-terminal residue" evidence="3">
    <location>
        <position position="80"/>
    </location>
</feature>
<evidence type="ECO:0000313" key="2">
    <source>
        <dbReference type="EMBL" id="CAF4659482.1"/>
    </source>
</evidence>
<organism evidence="3 4">
    <name type="scientific">Rotaria magnacalcarata</name>
    <dbReference type="NCBI Taxonomy" id="392030"/>
    <lineage>
        <taxon>Eukaryota</taxon>
        <taxon>Metazoa</taxon>
        <taxon>Spiralia</taxon>
        <taxon>Gnathifera</taxon>
        <taxon>Rotifera</taxon>
        <taxon>Eurotatoria</taxon>
        <taxon>Bdelloidea</taxon>
        <taxon>Philodinida</taxon>
        <taxon>Philodinidae</taxon>
        <taxon>Rotaria</taxon>
    </lineage>
</organism>
<gene>
    <name evidence="1" type="ORF">BYL167_LOCUS32686</name>
    <name evidence="2" type="ORF">BYL167_LOCUS42527</name>
    <name evidence="3" type="ORF">GIL414_LOCUS43098</name>
</gene>
<accession>A0A8S3ACA2</accession>
<proteinExistence type="predicted"/>
<feature type="non-terminal residue" evidence="3">
    <location>
        <position position="1"/>
    </location>
</feature>
<dbReference type="EMBL" id="CAJOBH010110671">
    <property type="protein sequence ID" value="CAF4659482.1"/>
    <property type="molecule type" value="Genomic_DNA"/>
</dbReference>
<comment type="caution">
    <text evidence="3">The sequence shown here is derived from an EMBL/GenBank/DDBJ whole genome shotgun (WGS) entry which is preliminary data.</text>
</comment>
<sequence length="80" mass="9421">QLNTFLTNISNVPMNFRDVSDVRSILQDQTQVYHNLQNYSQQINELVTRGQEIMKLPLVPKYVQHDVQNTQKVYNDKIQS</sequence>
<dbReference type="Proteomes" id="UP000681720">
    <property type="component" value="Unassembled WGS sequence"/>
</dbReference>
<evidence type="ECO:0000313" key="4">
    <source>
        <dbReference type="Proteomes" id="UP000681720"/>
    </source>
</evidence>
<dbReference type="EMBL" id="CAJOBJ010126488">
    <property type="protein sequence ID" value="CAF4701860.1"/>
    <property type="molecule type" value="Genomic_DNA"/>
</dbReference>
<name>A0A8S3ACA2_9BILA</name>
<protein>
    <submittedName>
        <fullName evidence="3">Uncharacterized protein</fullName>
    </submittedName>
</protein>
<evidence type="ECO:0000313" key="1">
    <source>
        <dbReference type="EMBL" id="CAF4426378.1"/>
    </source>
</evidence>
<dbReference type="Proteomes" id="UP000681967">
    <property type="component" value="Unassembled WGS sequence"/>
</dbReference>
<dbReference type="EMBL" id="CAJOBH010061318">
    <property type="protein sequence ID" value="CAF4426378.1"/>
    <property type="molecule type" value="Genomic_DNA"/>
</dbReference>
<dbReference type="AlphaFoldDB" id="A0A8S3ACA2"/>
<reference evidence="3" key="1">
    <citation type="submission" date="2021-02" db="EMBL/GenBank/DDBJ databases">
        <authorList>
            <person name="Nowell W R."/>
        </authorList>
    </citation>
    <scope>NUCLEOTIDE SEQUENCE</scope>
</reference>
<evidence type="ECO:0000313" key="3">
    <source>
        <dbReference type="EMBL" id="CAF4701860.1"/>
    </source>
</evidence>